<keyword evidence="2" id="KW-1185">Reference proteome</keyword>
<reference evidence="1 2" key="1">
    <citation type="submission" date="2019-03" db="EMBL/GenBank/DDBJ databases">
        <title>First draft genome of Liparis tanakae, snailfish: a comprehensive survey of snailfish specific genes.</title>
        <authorList>
            <person name="Kim W."/>
            <person name="Song I."/>
            <person name="Jeong J.-H."/>
            <person name="Kim D."/>
            <person name="Kim S."/>
            <person name="Ryu S."/>
            <person name="Song J.Y."/>
            <person name="Lee S.K."/>
        </authorList>
    </citation>
    <scope>NUCLEOTIDE SEQUENCE [LARGE SCALE GENOMIC DNA]</scope>
    <source>
        <tissue evidence="1">Muscle</tissue>
    </source>
</reference>
<name>A0A4Z2GTI1_9TELE</name>
<dbReference type="EMBL" id="SRLO01000417">
    <property type="protein sequence ID" value="TNN56948.1"/>
    <property type="molecule type" value="Genomic_DNA"/>
</dbReference>
<organism evidence="1 2">
    <name type="scientific">Liparis tanakae</name>
    <name type="common">Tanaka's snailfish</name>
    <dbReference type="NCBI Taxonomy" id="230148"/>
    <lineage>
        <taxon>Eukaryota</taxon>
        <taxon>Metazoa</taxon>
        <taxon>Chordata</taxon>
        <taxon>Craniata</taxon>
        <taxon>Vertebrata</taxon>
        <taxon>Euteleostomi</taxon>
        <taxon>Actinopterygii</taxon>
        <taxon>Neopterygii</taxon>
        <taxon>Teleostei</taxon>
        <taxon>Neoteleostei</taxon>
        <taxon>Acanthomorphata</taxon>
        <taxon>Eupercaria</taxon>
        <taxon>Perciformes</taxon>
        <taxon>Cottioidei</taxon>
        <taxon>Cottales</taxon>
        <taxon>Liparidae</taxon>
        <taxon>Liparis</taxon>
    </lineage>
</organism>
<sequence length="90" mass="9853">MTSPHWLKLILPSPVLSNSKNASLNSAGHTDTGRLWGQMVNLKDAASSVSALEPVLDLQEPKPFLTSWAAKHFESLHQLLVRLLAEGIKL</sequence>
<proteinExistence type="predicted"/>
<accession>A0A4Z2GTI1</accession>
<gene>
    <name evidence="1" type="ORF">EYF80_032846</name>
</gene>
<dbReference type="Proteomes" id="UP000314294">
    <property type="component" value="Unassembled WGS sequence"/>
</dbReference>
<dbReference type="AlphaFoldDB" id="A0A4Z2GTI1"/>
<evidence type="ECO:0000313" key="1">
    <source>
        <dbReference type="EMBL" id="TNN56948.1"/>
    </source>
</evidence>
<comment type="caution">
    <text evidence="1">The sequence shown here is derived from an EMBL/GenBank/DDBJ whole genome shotgun (WGS) entry which is preliminary data.</text>
</comment>
<protein>
    <submittedName>
        <fullName evidence="1">Uncharacterized protein</fullName>
    </submittedName>
</protein>
<evidence type="ECO:0000313" key="2">
    <source>
        <dbReference type="Proteomes" id="UP000314294"/>
    </source>
</evidence>